<organism evidence="1 2">
    <name type="scientific">Acetobacter tropicalis</name>
    <dbReference type="NCBI Taxonomy" id="104102"/>
    <lineage>
        <taxon>Bacteria</taxon>
        <taxon>Pseudomonadati</taxon>
        <taxon>Pseudomonadota</taxon>
        <taxon>Alphaproteobacteria</taxon>
        <taxon>Acetobacterales</taxon>
        <taxon>Acetobacteraceae</taxon>
        <taxon>Acetobacter</taxon>
    </lineage>
</organism>
<evidence type="ECO:0000313" key="2">
    <source>
        <dbReference type="Proteomes" id="UP000029448"/>
    </source>
</evidence>
<proteinExistence type="predicted"/>
<dbReference type="EMBL" id="JOKM01000018">
    <property type="protein sequence ID" value="KGB25428.1"/>
    <property type="molecule type" value="Genomic_DNA"/>
</dbReference>
<keyword evidence="2" id="KW-1185">Reference proteome</keyword>
<sequence length="55" mass="6389">MKYRLEPICVFQSLFLHDNKPCVSESRRVLFCALSARGQEQFNPDILRCPYSGPQ</sequence>
<reference evidence="1 2" key="1">
    <citation type="submission" date="2014-06" db="EMBL/GenBank/DDBJ databases">
        <title>Functional and comparative genomic analyses of the Drosophila gut microbiota identify candidate symbiosis factors.</title>
        <authorList>
            <person name="Newell P.D."/>
            <person name="Chaston J.M."/>
            <person name="Douglas A.E."/>
        </authorList>
    </citation>
    <scope>NUCLEOTIDE SEQUENCE [LARGE SCALE GENOMIC DNA]</scope>
    <source>
        <strain evidence="1 2">DmCS_006</strain>
    </source>
</reference>
<dbReference type="Proteomes" id="UP000029448">
    <property type="component" value="Unassembled WGS sequence"/>
</dbReference>
<dbReference type="STRING" id="104102.AtDm6_0623"/>
<comment type="caution">
    <text evidence="1">The sequence shown here is derived from an EMBL/GenBank/DDBJ whole genome shotgun (WGS) entry which is preliminary data.</text>
</comment>
<name>A0A095B9H3_9PROT</name>
<gene>
    <name evidence="1" type="ORF">AtDm6_0623</name>
</gene>
<accession>A0A095B9H3</accession>
<dbReference type="AlphaFoldDB" id="A0A095B9H3"/>
<protein>
    <submittedName>
        <fullName evidence="1">Uncharacterized protein</fullName>
    </submittedName>
</protein>
<evidence type="ECO:0000313" key="1">
    <source>
        <dbReference type="EMBL" id="KGB25428.1"/>
    </source>
</evidence>